<dbReference type="Proteomes" id="UP000824090">
    <property type="component" value="Unassembled WGS sequence"/>
</dbReference>
<evidence type="ECO:0000256" key="1">
    <source>
        <dbReference type="SAM" id="Phobius"/>
    </source>
</evidence>
<protein>
    <submittedName>
        <fullName evidence="2">HdeD family acid-resistance protein</fullName>
    </submittedName>
</protein>
<feature type="transmembrane region" description="Helical" evidence="1">
    <location>
        <begin position="146"/>
        <end position="169"/>
    </location>
</feature>
<dbReference type="AlphaFoldDB" id="A0A9D1HYJ6"/>
<sequence length="228" mass="25224">MRILTIISGILMVLTGVFCFVNPGQTFLALAFVIGIVMVINGIIHTMAYLIGRGFHNRGDNNGWILTDALITLLLGILVLCNQLVADTAIPMVFGMWILVSGILRIEAATHIDRTRKTGNFMTTLITGVLTVVIGIFGFINPLVMLLNTTILLGIFLAMEGINIIELGIHMPHEKKSYVKIYKRKREPVRITPEDETPEKVAERLEARKKAEEEESIGISINNINGNV</sequence>
<dbReference type="GO" id="GO:0005886">
    <property type="term" value="C:plasma membrane"/>
    <property type="evidence" value="ECO:0007669"/>
    <property type="project" value="TreeGrafter"/>
</dbReference>
<dbReference type="EMBL" id="DVMP01000023">
    <property type="protein sequence ID" value="HIU25096.1"/>
    <property type="molecule type" value="Genomic_DNA"/>
</dbReference>
<dbReference type="Pfam" id="PF03729">
    <property type="entry name" value="DUF308"/>
    <property type="match status" value="2"/>
</dbReference>
<dbReference type="PANTHER" id="PTHR34989">
    <property type="entry name" value="PROTEIN HDED"/>
    <property type="match status" value="1"/>
</dbReference>
<keyword evidence="1" id="KW-0472">Membrane</keyword>
<reference evidence="2" key="2">
    <citation type="journal article" date="2021" name="PeerJ">
        <title>Extensive microbial diversity within the chicken gut microbiome revealed by metagenomics and culture.</title>
        <authorList>
            <person name="Gilroy R."/>
            <person name="Ravi A."/>
            <person name="Getino M."/>
            <person name="Pursley I."/>
            <person name="Horton D.L."/>
            <person name="Alikhan N.F."/>
            <person name="Baker D."/>
            <person name="Gharbi K."/>
            <person name="Hall N."/>
            <person name="Watson M."/>
            <person name="Adriaenssens E.M."/>
            <person name="Foster-Nyarko E."/>
            <person name="Jarju S."/>
            <person name="Secka A."/>
            <person name="Antonio M."/>
            <person name="Oren A."/>
            <person name="Chaudhuri R.R."/>
            <person name="La Ragione R."/>
            <person name="Hildebrand F."/>
            <person name="Pallen M.J."/>
        </authorList>
    </citation>
    <scope>NUCLEOTIDE SEQUENCE</scope>
    <source>
        <strain evidence="2">ChiHcec3-6078</strain>
    </source>
</reference>
<feature type="transmembrane region" description="Helical" evidence="1">
    <location>
        <begin position="29"/>
        <end position="51"/>
    </location>
</feature>
<proteinExistence type="predicted"/>
<dbReference type="InterPro" id="IPR052712">
    <property type="entry name" value="Acid_resist_chaperone_HdeD"/>
</dbReference>
<dbReference type="InterPro" id="IPR005325">
    <property type="entry name" value="DUF308_memb"/>
</dbReference>
<keyword evidence="1" id="KW-1133">Transmembrane helix</keyword>
<feature type="transmembrane region" description="Helical" evidence="1">
    <location>
        <begin position="63"/>
        <end position="85"/>
    </location>
</feature>
<reference evidence="2" key="1">
    <citation type="submission" date="2020-10" db="EMBL/GenBank/DDBJ databases">
        <authorList>
            <person name="Gilroy R."/>
        </authorList>
    </citation>
    <scope>NUCLEOTIDE SEQUENCE</scope>
    <source>
        <strain evidence="2">ChiHcec3-6078</strain>
    </source>
</reference>
<evidence type="ECO:0000313" key="3">
    <source>
        <dbReference type="Proteomes" id="UP000824090"/>
    </source>
</evidence>
<organism evidence="2 3">
    <name type="scientific">Candidatus Allocopromorpha excrementigallinarum</name>
    <dbReference type="NCBI Taxonomy" id="2840742"/>
    <lineage>
        <taxon>Bacteria</taxon>
        <taxon>Bacillati</taxon>
        <taxon>Bacillota</taxon>
        <taxon>Clostridia</taxon>
        <taxon>Eubacteriales</taxon>
        <taxon>Eubacteriaceae</taxon>
        <taxon>Eubacteriaceae incertae sedis</taxon>
        <taxon>Candidatus Allocopromorpha</taxon>
    </lineage>
</organism>
<feature type="transmembrane region" description="Helical" evidence="1">
    <location>
        <begin position="120"/>
        <end position="140"/>
    </location>
</feature>
<name>A0A9D1HYJ6_9FIRM</name>
<keyword evidence="1" id="KW-0812">Transmembrane</keyword>
<accession>A0A9D1HYJ6</accession>
<comment type="caution">
    <text evidence="2">The sequence shown here is derived from an EMBL/GenBank/DDBJ whole genome shotgun (WGS) entry which is preliminary data.</text>
</comment>
<dbReference type="PANTHER" id="PTHR34989:SF1">
    <property type="entry name" value="PROTEIN HDED"/>
    <property type="match status" value="1"/>
</dbReference>
<gene>
    <name evidence="2" type="ORF">IAC50_01175</name>
</gene>
<evidence type="ECO:0000313" key="2">
    <source>
        <dbReference type="EMBL" id="HIU25096.1"/>
    </source>
</evidence>